<evidence type="ECO:0000256" key="9">
    <source>
        <dbReference type="ARBA" id="ARBA00047380"/>
    </source>
</evidence>
<evidence type="ECO:0000256" key="10">
    <source>
        <dbReference type="ARBA" id="ARBA00047913"/>
    </source>
</evidence>
<comment type="similarity">
    <text evidence="1 11">Belongs to the GatB/GatE family. GatB subfamily.</text>
</comment>
<comment type="caution">
    <text evidence="13">The sequence shown here is derived from an EMBL/GenBank/DDBJ whole genome shotgun (WGS) entry which is preliminary data.</text>
</comment>
<dbReference type="NCBIfam" id="TIGR00133">
    <property type="entry name" value="gatB"/>
    <property type="match status" value="1"/>
</dbReference>
<comment type="catalytic activity">
    <reaction evidence="9 11">
        <text>L-aspartyl-tRNA(Asn) + L-glutamine + ATP + H2O = L-asparaginyl-tRNA(Asn) + L-glutamate + ADP + phosphate + 2 H(+)</text>
        <dbReference type="Rhea" id="RHEA:14513"/>
        <dbReference type="Rhea" id="RHEA-COMP:9674"/>
        <dbReference type="Rhea" id="RHEA-COMP:9677"/>
        <dbReference type="ChEBI" id="CHEBI:15377"/>
        <dbReference type="ChEBI" id="CHEBI:15378"/>
        <dbReference type="ChEBI" id="CHEBI:29985"/>
        <dbReference type="ChEBI" id="CHEBI:30616"/>
        <dbReference type="ChEBI" id="CHEBI:43474"/>
        <dbReference type="ChEBI" id="CHEBI:58359"/>
        <dbReference type="ChEBI" id="CHEBI:78515"/>
        <dbReference type="ChEBI" id="CHEBI:78516"/>
        <dbReference type="ChEBI" id="CHEBI:456216"/>
    </reaction>
</comment>
<dbReference type="InterPro" id="IPR014746">
    <property type="entry name" value="Gln_synth/guanido_kin_cat_dom"/>
</dbReference>
<evidence type="ECO:0000256" key="1">
    <source>
        <dbReference type="ARBA" id="ARBA00005306"/>
    </source>
</evidence>
<organism evidence="13 14">
    <name type="scientific">Pseudopedobacter beijingensis</name>
    <dbReference type="NCBI Taxonomy" id="1207056"/>
    <lineage>
        <taxon>Bacteria</taxon>
        <taxon>Pseudomonadati</taxon>
        <taxon>Bacteroidota</taxon>
        <taxon>Sphingobacteriia</taxon>
        <taxon>Sphingobacteriales</taxon>
        <taxon>Sphingobacteriaceae</taxon>
        <taxon>Pseudopedobacter</taxon>
    </lineage>
</organism>
<dbReference type="PANTHER" id="PTHR11659">
    <property type="entry name" value="GLUTAMYL-TRNA GLN AMIDOTRANSFERASE SUBUNIT B MITOCHONDRIAL AND PROKARYOTIC PET112-RELATED"/>
    <property type="match status" value="1"/>
</dbReference>
<dbReference type="SUPFAM" id="SSF55931">
    <property type="entry name" value="Glutamine synthetase/guanido kinase"/>
    <property type="match status" value="1"/>
</dbReference>
<keyword evidence="14" id="KW-1185">Reference proteome</keyword>
<dbReference type="SUPFAM" id="SSF89095">
    <property type="entry name" value="GatB/YqeY motif"/>
    <property type="match status" value="1"/>
</dbReference>
<evidence type="ECO:0000313" key="13">
    <source>
        <dbReference type="EMBL" id="MFD1631353.1"/>
    </source>
</evidence>
<evidence type="ECO:0000256" key="5">
    <source>
        <dbReference type="ARBA" id="ARBA00022741"/>
    </source>
</evidence>
<dbReference type="InterPro" id="IPR017959">
    <property type="entry name" value="Asn/Gln-tRNA_amidoTrfase_suB/E"/>
</dbReference>
<accession>A0ABW4IH32</accession>
<dbReference type="InterPro" id="IPR023168">
    <property type="entry name" value="GatB_Yqey_C_2"/>
</dbReference>
<dbReference type="InterPro" id="IPR017958">
    <property type="entry name" value="Gln-tRNA_amidoTrfase_suB_CS"/>
</dbReference>
<comment type="subunit">
    <text evidence="2 11">Heterotrimer of A, B and C subunits.</text>
</comment>
<dbReference type="InterPro" id="IPR003789">
    <property type="entry name" value="Asn/Gln_tRNA_amidoTrase-B-like"/>
</dbReference>
<evidence type="ECO:0000256" key="4">
    <source>
        <dbReference type="ARBA" id="ARBA00022598"/>
    </source>
</evidence>
<protein>
    <recommendedName>
        <fullName evidence="3 11">Aspartyl/glutamyl-tRNA(Asn/Gln) amidotransferase subunit B</fullName>
        <shortName evidence="11">Asp/Glu-ADT subunit B</shortName>
        <ecNumber evidence="11">6.3.5.-</ecNumber>
    </recommendedName>
</protein>
<dbReference type="Proteomes" id="UP001597118">
    <property type="component" value="Unassembled WGS sequence"/>
</dbReference>
<evidence type="ECO:0000256" key="7">
    <source>
        <dbReference type="ARBA" id="ARBA00022917"/>
    </source>
</evidence>
<evidence type="ECO:0000256" key="8">
    <source>
        <dbReference type="ARBA" id="ARBA00024799"/>
    </source>
</evidence>
<evidence type="ECO:0000256" key="2">
    <source>
        <dbReference type="ARBA" id="ARBA00011123"/>
    </source>
</evidence>
<evidence type="ECO:0000256" key="6">
    <source>
        <dbReference type="ARBA" id="ARBA00022840"/>
    </source>
</evidence>
<dbReference type="HAMAP" id="MF_00121">
    <property type="entry name" value="GatB"/>
    <property type="match status" value="1"/>
</dbReference>
<reference evidence="14" key="1">
    <citation type="journal article" date="2019" name="Int. J. Syst. Evol. Microbiol.">
        <title>The Global Catalogue of Microorganisms (GCM) 10K type strain sequencing project: providing services to taxonomists for standard genome sequencing and annotation.</title>
        <authorList>
            <consortium name="The Broad Institute Genomics Platform"/>
            <consortium name="The Broad Institute Genome Sequencing Center for Infectious Disease"/>
            <person name="Wu L."/>
            <person name="Ma J."/>
        </authorList>
    </citation>
    <scope>NUCLEOTIDE SEQUENCE [LARGE SCALE GENOMIC DNA]</scope>
    <source>
        <strain evidence="14">CCUG 53762</strain>
    </source>
</reference>
<feature type="domain" description="Asn/Gln amidotransferase" evidence="12">
    <location>
        <begin position="335"/>
        <end position="484"/>
    </location>
</feature>
<dbReference type="Pfam" id="PF02934">
    <property type="entry name" value="GatB_N"/>
    <property type="match status" value="1"/>
</dbReference>
<dbReference type="SMART" id="SM00845">
    <property type="entry name" value="GatB_Yqey"/>
    <property type="match status" value="1"/>
</dbReference>
<keyword evidence="5 11" id="KW-0547">Nucleotide-binding</keyword>
<comment type="function">
    <text evidence="8 11">Allows the formation of correctly charged Asn-tRNA(Asn) or Gln-tRNA(Gln) through the transamidation of misacylated Asp-tRNA(Asn) or Glu-tRNA(Gln) in organisms which lack either or both of asparaginyl-tRNA or glutaminyl-tRNA synthetases. The reaction takes place in the presence of glutamine and ATP through an activated phospho-Asp-tRNA(Asn) or phospho-Glu-tRNA(Gln).</text>
</comment>
<dbReference type="InterPro" id="IPR018027">
    <property type="entry name" value="Asn/Gln_amidotransferase"/>
</dbReference>
<dbReference type="NCBIfam" id="NF004012">
    <property type="entry name" value="PRK05477.1-2"/>
    <property type="match status" value="1"/>
</dbReference>
<sequence>MDLSERLTEKYEAVIGLEVHVQLSTVSKAFSADSASFGNQPNSNISVVSLGLPGALPQTNEAMVKNAVKLGLALNCEINQHHFFDRKNYFYADLPKGYQITQDNQPICQKGYIIVKLGKSERKVALNRIHIEEDAGKSIHDLHETYSYIDLNRAGVPLLEVVSEPVIKSAEEAAAYFSELRKIVRYLEICDGNLEEGSMRCDANISVRLKGETKLGKRCEVKNLNSIKNLQRAIEYEIKRQINLLEKGEEIEQNTLNFDALTGITTPLRSKEMANDYRYFPEPDLQPMYISDDYILEIKKQMPLLPNELEELFINEFSLTEYDAMILTAEKNTALYFMELAKHTKNYKACANWILGPIKSYLNVTGKSITDLNIAASKIALIINMVDDGAINYSQAKEHVFDALIKDKDLDIYEFAKYHDILIKTDNGELELCIDSVLSIFADKVAQYHQGKKGLLGLFMGEIMKKTKGKIDPKTANKILLEKIDNLKS</sequence>
<evidence type="ECO:0000256" key="11">
    <source>
        <dbReference type="HAMAP-Rule" id="MF_00121"/>
    </source>
</evidence>
<dbReference type="InterPro" id="IPR006075">
    <property type="entry name" value="Asn/Gln-tRNA_Trfase_suB/E_cat"/>
</dbReference>
<evidence type="ECO:0000259" key="12">
    <source>
        <dbReference type="SMART" id="SM00845"/>
    </source>
</evidence>
<dbReference type="PROSITE" id="PS01234">
    <property type="entry name" value="GATB"/>
    <property type="match status" value="1"/>
</dbReference>
<keyword evidence="7 11" id="KW-0648">Protein biosynthesis</keyword>
<dbReference type="EC" id="6.3.5.-" evidence="11"/>
<evidence type="ECO:0000256" key="3">
    <source>
        <dbReference type="ARBA" id="ARBA00016923"/>
    </source>
</evidence>
<dbReference type="NCBIfam" id="NF004014">
    <property type="entry name" value="PRK05477.1-4"/>
    <property type="match status" value="1"/>
</dbReference>
<proteinExistence type="inferred from homology"/>
<gene>
    <name evidence="11 13" type="primary">gatB</name>
    <name evidence="13" type="ORF">ACFSAH_15865</name>
</gene>
<dbReference type="Gene3D" id="1.10.10.410">
    <property type="match status" value="1"/>
</dbReference>
<dbReference type="EMBL" id="JBHUDG010000046">
    <property type="protein sequence ID" value="MFD1631353.1"/>
    <property type="molecule type" value="Genomic_DNA"/>
</dbReference>
<dbReference type="Pfam" id="PF02637">
    <property type="entry name" value="GatB_Yqey"/>
    <property type="match status" value="1"/>
</dbReference>
<keyword evidence="6 11" id="KW-0067">ATP-binding</keyword>
<evidence type="ECO:0000313" key="14">
    <source>
        <dbReference type="Proteomes" id="UP001597118"/>
    </source>
</evidence>
<keyword evidence="4 11" id="KW-0436">Ligase</keyword>
<comment type="catalytic activity">
    <reaction evidence="10 11">
        <text>L-glutamyl-tRNA(Gln) + L-glutamine + ATP + H2O = L-glutaminyl-tRNA(Gln) + L-glutamate + ADP + phosphate + H(+)</text>
        <dbReference type="Rhea" id="RHEA:17521"/>
        <dbReference type="Rhea" id="RHEA-COMP:9681"/>
        <dbReference type="Rhea" id="RHEA-COMP:9684"/>
        <dbReference type="ChEBI" id="CHEBI:15377"/>
        <dbReference type="ChEBI" id="CHEBI:15378"/>
        <dbReference type="ChEBI" id="CHEBI:29985"/>
        <dbReference type="ChEBI" id="CHEBI:30616"/>
        <dbReference type="ChEBI" id="CHEBI:43474"/>
        <dbReference type="ChEBI" id="CHEBI:58359"/>
        <dbReference type="ChEBI" id="CHEBI:78520"/>
        <dbReference type="ChEBI" id="CHEBI:78521"/>
        <dbReference type="ChEBI" id="CHEBI:456216"/>
    </reaction>
</comment>
<dbReference type="RefSeq" id="WP_379663721.1">
    <property type="nucleotide sequence ID" value="NZ_JBHUDG010000046.1"/>
</dbReference>
<name>A0ABW4IH32_9SPHI</name>
<dbReference type="InterPro" id="IPR004413">
    <property type="entry name" value="GatB"/>
</dbReference>